<dbReference type="RefSeq" id="WP_127344085.1">
    <property type="nucleotide sequence ID" value="NZ_RJJX01000015.1"/>
</dbReference>
<proteinExistence type="predicted"/>
<sequence>MKRISRLFTILILAFLYSCSSGGGDDGMTPTPNPQPKADFTVRTATKTASHPWANKGHSVGYTINGIEALTLTLTRGTTYVFEIQTSGHPFYISTDEIGASAGEVTDGIVGSMTENGTLRFTPNSNHPDLLYYQCGIHQQMGYIINIVDP</sequence>
<dbReference type="OrthoDB" id="1451403at2"/>
<feature type="signal peptide" evidence="1">
    <location>
        <begin position="1"/>
        <end position="23"/>
    </location>
</feature>
<evidence type="ECO:0000313" key="3">
    <source>
        <dbReference type="EMBL" id="RUT77780.1"/>
    </source>
</evidence>
<dbReference type="Pfam" id="PF25489">
    <property type="entry name" value="At5g54830"/>
    <property type="match status" value="1"/>
</dbReference>
<organism evidence="3 4">
    <name type="scientific">Ancylomarina longa</name>
    <dbReference type="NCBI Taxonomy" id="2487017"/>
    <lineage>
        <taxon>Bacteria</taxon>
        <taxon>Pseudomonadati</taxon>
        <taxon>Bacteroidota</taxon>
        <taxon>Bacteroidia</taxon>
        <taxon>Marinilabiliales</taxon>
        <taxon>Marinifilaceae</taxon>
        <taxon>Ancylomarina</taxon>
    </lineage>
</organism>
<gene>
    <name evidence="3" type="ORF">DLK05_11295</name>
</gene>
<evidence type="ECO:0000259" key="2">
    <source>
        <dbReference type="Pfam" id="PF25489"/>
    </source>
</evidence>
<comment type="caution">
    <text evidence="3">The sequence shown here is derived from an EMBL/GenBank/DDBJ whole genome shotgun (WGS) entry which is preliminary data.</text>
</comment>
<dbReference type="InterPro" id="IPR045879">
    <property type="entry name" value="B561A"/>
</dbReference>
<feature type="domain" description="At5g54830-like" evidence="2">
    <location>
        <begin position="48"/>
        <end position="149"/>
    </location>
</feature>
<dbReference type="Proteomes" id="UP000282985">
    <property type="component" value="Unassembled WGS sequence"/>
</dbReference>
<dbReference type="InterPro" id="IPR057443">
    <property type="entry name" value="At5g54830-like"/>
</dbReference>
<accession>A0A434ATX9</accession>
<dbReference type="SUPFAM" id="SSF49503">
    <property type="entry name" value="Cupredoxins"/>
    <property type="match status" value="1"/>
</dbReference>
<evidence type="ECO:0000256" key="1">
    <source>
        <dbReference type="SAM" id="SignalP"/>
    </source>
</evidence>
<keyword evidence="4" id="KW-1185">Reference proteome</keyword>
<dbReference type="EMBL" id="RJJX01000015">
    <property type="protein sequence ID" value="RUT77780.1"/>
    <property type="molecule type" value="Genomic_DNA"/>
</dbReference>
<protein>
    <recommendedName>
        <fullName evidence="2">At5g54830-like domain-containing protein</fullName>
    </recommendedName>
</protein>
<name>A0A434ATX9_9BACT</name>
<dbReference type="PANTHER" id="PTHR47281">
    <property type="entry name" value="OS09G0557700 PROTEIN"/>
    <property type="match status" value="1"/>
</dbReference>
<dbReference type="PANTHER" id="PTHR47281:SF1">
    <property type="entry name" value="OS09G0557700 PROTEIN"/>
    <property type="match status" value="1"/>
</dbReference>
<feature type="chain" id="PRO_5019046770" description="At5g54830-like domain-containing protein" evidence="1">
    <location>
        <begin position="24"/>
        <end position="150"/>
    </location>
</feature>
<keyword evidence="1" id="KW-0732">Signal</keyword>
<evidence type="ECO:0000313" key="4">
    <source>
        <dbReference type="Proteomes" id="UP000282985"/>
    </source>
</evidence>
<dbReference type="AlphaFoldDB" id="A0A434ATX9"/>
<reference evidence="3 4" key="1">
    <citation type="submission" date="2018-11" db="EMBL/GenBank/DDBJ databases">
        <title>Parancylomarina longa gen. nov., sp. nov., isolated from sediments of southern Okinawa.</title>
        <authorList>
            <person name="Fu T."/>
        </authorList>
    </citation>
    <scope>NUCLEOTIDE SEQUENCE [LARGE SCALE GENOMIC DNA]</scope>
    <source>
        <strain evidence="3 4">T3-2 S1-C</strain>
    </source>
</reference>
<dbReference type="InterPro" id="IPR008972">
    <property type="entry name" value="Cupredoxin"/>
</dbReference>
<dbReference type="PROSITE" id="PS51257">
    <property type="entry name" value="PROKAR_LIPOPROTEIN"/>
    <property type="match status" value="1"/>
</dbReference>